<dbReference type="Pfam" id="PF01535">
    <property type="entry name" value="PPR"/>
    <property type="match status" value="6"/>
</dbReference>
<feature type="repeat" description="PPR" evidence="2">
    <location>
        <begin position="222"/>
        <end position="256"/>
    </location>
</feature>
<name>A0A835UAB0_VANPL</name>
<proteinExistence type="predicted"/>
<protein>
    <submittedName>
        <fullName evidence="3">Uncharacterized protein</fullName>
    </submittedName>
</protein>
<dbReference type="GO" id="GO:0009451">
    <property type="term" value="P:RNA modification"/>
    <property type="evidence" value="ECO:0007669"/>
    <property type="project" value="InterPro"/>
</dbReference>
<dbReference type="OrthoDB" id="1934782at2759"/>
<feature type="repeat" description="PPR" evidence="2">
    <location>
        <begin position="389"/>
        <end position="423"/>
    </location>
</feature>
<dbReference type="NCBIfam" id="TIGR00756">
    <property type="entry name" value="PPR"/>
    <property type="match status" value="6"/>
</dbReference>
<feature type="repeat" description="PPR" evidence="2">
    <location>
        <begin position="490"/>
        <end position="524"/>
    </location>
</feature>
<dbReference type="InterPro" id="IPR002885">
    <property type="entry name" value="PPR_rpt"/>
</dbReference>
<dbReference type="FunFam" id="1.25.40.10:FF:000158">
    <property type="entry name" value="pentatricopeptide repeat-containing protein At2g33680"/>
    <property type="match status" value="1"/>
</dbReference>
<keyword evidence="1" id="KW-0677">Repeat</keyword>
<evidence type="ECO:0000256" key="1">
    <source>
        <dbReference type="ARBA" id="ARBA00022737"/>
    </source>
</evidence>
<sequence>MLPACLPLKRLPWPRPSTASLRLPSPTLPPQHHDVVLSIPSDSQTFTQLLISLSKLTARQPFDRIPQRDQTFNNCKLIHARIHRLGFPLSGKLSTSLVVLYSKSGGGDYAQKAFNLIKEPDKVSWNSVLSAHLWGGNNLSVLSALSSMQSSGMSPDQFSLATALSACARLNLLEEGRMIHGYILKIGLSYVPHCVGSLIDMYAKGGRLFDARQVFDGIPEPDVISWTNMISGYGNFGMAEEALELFLMMRESGVVPDRVTLVAAMTACLNLGRLEAAKSLFREIESPNVVAWNALISGHAQNGHERESLGIFKEMRSLGVRPTRSTMGTILSATANLCFLDEGCRVHSEAIKLGLDSNVFLGTSLISMYAKCGCMEDARRVFASSDERNVVMWNAMGGGLLLHGLEEEVVELFQEMKRLAFDPDEVTYLCILGACAGLKNLNLGRQCHSLAIKSNIEAGICFGNALVDMYAKCGELSDAKRCFKFVHLRDIVSWNAIMVGHCHNNGEEEALDMFRQMRLECVIPDEVSFSSVISACSNLGELAKGKQIHCLSIKFNLSSNPYVGSSLVDLYTKLAGPEDAVLVFLQLAEKTLPSRNALINCYVQNKQEEQALMLFQQMQLDGICPSQITFGSILPAFGPWGFAIGKQFHCYMLKSSVLHHDDFLKASLMGMYLRSKALPDANKLVFEMLDSKNLIIWTIIISGYGQNGYHEEALMSFQKMSRHGLRFDEAIFATTLGACAELAALAYGRKVHGLIISTAFQSYKYTSSTLIEMYSKCGDVESSLQVFEEVQHKDDLIFWNSIIAGLAKNGHAHQALYMFHAMQQLQVNPDAITFLGILTACSHAGLITEGYEFFKSMKNKHEITPQVTHYACMIDLLGRRGYLKEAQDLIAEMPFEAEGLIWATMLAACHRHRDSERAGFAAEKLINLEPNNSTPYVLLSSIHAALGDWAGARRMRHAMRMREVKKVPGCSWIEIGNRTSLFIAGDKFHPYANHIYETVDNLSVLMKDDGYVADLVSIWLDEDEAPMFAH</sequence>
<gene>
    <name evidence="3" type="ORF">HPP92_025124</name>
</gene>
<reference evidence="3 4" key="1">
    <citation type="journal article" date="2020" name="Nat. Food">
        <title>A phased Vanilla planifolia genome enables genetic improvement of flavour and production.</title>
        <authorList>
            <person name="Hasing T."/>
            <person name="Tang H."/>
            <person name="Brym M."/>
            <person name="Khazi F."/>
            <person name="Huang T."/>
            <person name="Chambers A.H."/>
        </authorList>
    </citation>
    <scope>NUCLEOTIDE SEQUENCE [LARGE SCALE GENOMIC DNA]</scope>
    <source>
        <tissue evidence="3">Leaf</tissue>
    </source>
</reference>
<dbReference type="PROSITE" id="PS51375">
    <property type="entry name" value="PPR"/>
    <property type="match status" value="7"/>
</dbReference>
<dbReference type="SUPFAM" id="SSF48452">
    <property type="entry name" value="TPR-like"/>
    <property type="match status" value="1"/>
</dbReference>
<dbReference type="PANTHER" id="PTHR47926:SF441">
    <property type="entry name" value="PENTATRICOPEPTIDE REPEAT-CONTAINING PROTEIN"/>
    <property type="match status" value="1"/>
</dbReference>
<dbReference type="GO" id="GO:0099402">
    <property type="term" value="P:plant organ development"/>
    <property type="evidence" value="ECO:0007669"/>
    <property type="project" value="UniProtKB-ARBA"/>
</dbReference>
<feature type="repeat" description="PPR" evidence="2">
    <location>
        <begin position="795"/>
        <end position="829"/>
    </location>
</feature>
<dbReference type="FunFam" id="1.25.40.10:FF:000031">
    <property type="entry name" value="Pentatricopeptide repeat-containing protein mitochondrial"/>
    <property type="match status" value="1"/>
</dbReference>
<evidence type="ECO:0000313" key="4">
    <source>
        <dbReference type="Proteomes" id="UP000639772"/>
    </source>
</evidence>
<feature type="repeat" description="PPR" evidence="2">
    <location>
        <begin position="288"/>
        <end position="322"/>
    </location>
</feature>
<evidence type="ECO:0000256" key="2">
    <source>
        <dbReference type="PROSITE-ProRule" id="PRU00708"/>
    </source>
</evidence>
<dbReference type="EMBL" id="JADCNM010000014">
    <property type="protein sequence ID" value="KAG0453820.1"/>
    <property type="molecule type" value="Genomic_DNA"/>
</dbReference>
<dbReference type="InterPro" id="IPR046848">
    <property type="entry name" value="E_motif"/>
</dbReference>
<comment type="caution">
    <text evidence="3">The sequence shown here is derived from an EMBL/GenBank/DDBJ whole genome shotgun (WGS) entry which is preliminary data.</text>
</comment>
<dbReference type="Pfam" id="PF13041">
    <property type="entry name" value="PPR_2"/>
    <property type="match status" value="5"/>
</dbReference>
<organism evidence="3 4">
    <name type="scientific">Vanilla planifolia</name>
    <name type="common">Vanilla</name>
    <dbReference type="NCBI Taxonomy" id="51239"/>
    <lineage>
        <taxon>Eukaryota</taxon>
        <taxon>Viridiplantae</taxon>
        <taxon>Streptophyta</taxon>
        <taxon>Embryophyta</taxon>
        <taxon>Tracheophyta</taxon>
        <taxon>Spermatophyta</taxon>
        <taxon>Magnoliopsida</taxon>
        <taxon>Liliopsida</taxon>
        <taxon>Asparagales</taxon>
        <taxon>Orchidaceae</taxon>
        <taxon>Vanilloideae</taxon>
        <taxon>Vanilleae</taxon>
        <taxon>Vanilla</taxon>
    </lineage>
</organism>
<dbReference type="Pfam" id="PF13812">
    <property type="entry name" value="PPR_3"/>
    <property type="match status" value="1"/>
</dbReference>
<dbReference type="InterPro" id="IPR011990">
    <property type="entry name" value="TPR-like_helical_dom_sf"/>
</dbReference>
<dbReference type="InterPro" id="IPR046960">
    <property type="entry name" value="PPR_At4g14850-like_plant"/>
</dbReference>
<dbReference type="AlphaFoldDB" id="A0A835UAB0"/>
<dbReference type="Gene3D" id="1.25.40.10">
    <property type="entry name" value="Tetratricopeptide repeat domain"/>
    <property type="match status" value="7"/>
</dbReference>
<dbReference type="FunFam" id="1.25.40.10:FF:000344">
    <property type="entry name" value="Pentatricopeptide repeat-containing protein"/>
    <property type="match status" value="1"/>
</dbReference>
<accession>A0A835UAB0</accession>
<feature type="repeat" description="PPR" evidence="2">
    <location>
        <begin position="693"/>
        <end position="727"/>
    </location>
</feature>
<dbReference type="PANTHER" id="PTHR47926">
    <property type="entry name" value="PENTATRICOPEPTIDE REPEAT-CONTAINING PROTEIN"/>
    <property type="match status" value="1"/>
</dbReference>
<dbReference type="GO" id="GO:0003723">
    <property type="term" value="F:RNA binding"/>
    <property type="evidence" value="ECO:0007669"/>
    <property type="project" value="InterPro"/>
</dbReference>
<evidence type="ECO:0000313" key="3">
    <source>
        <dbReference type="EMBL" id="KAG0453820.1"/>
    </source>
</evidence>
<feature type="repeat" description="PPR" evidence="2">
    <location>
        <begin position="591"/>
        <end position="625"/>
    </location>
</feature>
<dbReference type="Proteomes" id="UP000639772">
    <property type="component" value="Unassembled WGS sequence"/>
</dbReference>
<dbReference type="Pfam" id="PF20431">
    <property type="entry name" value="E_motif"/>
    <property type="match status" value="1"/>
</dbReference>
<dbReference type="FunFam" id="1.25.40.10:FF:000073">
    <property type="entry name" value="Pentatricopeptide repeat-containing protein chloroplastic"/>
    <property type="match status" value="1"/>
</dbReference>